<name>A0A197JIF3_9FUNG</name>
<dbReference type="EMBL" id="KV442088">
    <property type="protein sequence ID" value="OAQ24763.1"/>
    <property type="molecule type" value="Genomic_DNA"/>
</dbReference>
<protein>
    <submittedName>
        <fullName evidence="1">Uncharacterized protein</fullName>
    </submittedName>
</protein>
<sequence length="103" mass="10648">MSEAAKDSGGGGYSTAAYKNIVVVLDVINKLGNRGVGGLRLLLKVVQERHPRPWGWVVTWGLLGLQRCVKMCDLALGNMLVAASAAVHCGGGGGIGRMGGSGW</sequence>
<evidence type="ECO:0000313" key="2">
    <source>
        <dbReference type="Proteomes" id="UP000078512"/>
    </source>
</evidence>
<reference evidence="1 2" key="1">
    <citation type="submission" date="2016-05" db="EMBL/GenBank/DDBJ databases">
        <title>Genome sequencing reveals origins of a unique bacterial endosymbiosis in the earliest lineages of terrestrial Fungi.</title>
        <authorList>
            <consortium name="DOE Joint Genome Institute"/>
            <person name="Uehling J."/>
            <person name="Gryganskyi A."/>
            <person name="Hameed K."/>
            <person name="Tschaplinski T."/>
            <person name="Misztal P."/>
            <person name="Wu S."/>
            <person name="Desiro A."/>
            <person name="Vande Pol N."/>
            <person name="Du Z.-Y."/>
            <person name="Zienkiewicz A."/>
            <person name="Zienkiewicz K."/>
            <person name="Morin E."/>
            <person name="Tisserant E."/>
            <person name="Splivallo R."/>
            <person name="Hainaut M."/>
            <person name="Henrissat B."/>
            <person name="Ohm R."/>
            <person name="Kuo A."/>
            <person name="Yan J."/>
            <person name="Lipzen A."/>
            <person name="Nolan M."/>
            <person name="Labutti K."/>
            <person name="Barry K."/>
            <person name="Goldstein A."/>
            <person name="Labbe J."/>
            <person name="Schadt C."/>
            <person name="Tuskan G."/>
            <person name="Grigoriev I."/>
            <person name="Martin F."/>
            <person name="Vilgalys R."/>
            <person name="Bonito G."/>
        </authorList>
    </citation>
    <scope>NUCLEOTIDE SEQUENCE [LARGE SCALE GENOMIC DNA]</scope>
    <source>
        <strain evidence="1 2">AG-77</strain>
    </source>
</reference>
<organism evidence="1 2">
    <name type="scientific">Linnemannia elongata AG-77</name>
    <dbReference type="NCBI Taxonomy" id="1314771"/>
    <lineage>
        <taxon>Eukaryota</taxon>
        <taxon>Fungi</taxon>
        <taxon>Fungi incertae sedis</taxon>
        <taxon>Mucoromycota</taxon>
        <taxon>Mortierellomycotina</taxon>
        <taxon>Mortierellomycetes</taxon>
        <taxon>Mortierellales</taxon>
        <taxon>Mortierellaceae</taxon>
        <taxon>Linnemannia</taxon>
    </lineage>
</organism>
<keyword evidence="2" id="KW-1185">Reference proteome</keyword>
<evidence type="ECO:0000313" key="1">
    <source>
        <dbReference type="EMBL" id="OAQ24763.1"/>
    </source>
</evidence>
<dbReference type="AlphaFoldDB" id="A0A197JIF3"/>
<dbReference type="Proteomes" id="UP000078512">
    <property type="component" value="Unassembled WGS sequence"/>
</dbReference>
<accession>A0A197JIF3</accession>
<gene>
    <name evidence="1" type="ORF">K457DRAFT_129560</name>
</gene>
<proteinExistence type="predicted"/>